<name>A0A1Y3BNX3_EURMA</name>
<dbReference type="Proteomes" id="UP000194236">
    <property type="component" value="Unassembled WGS sequence"/>
</dbReference>
<dbReference type="PANTHER" id="PTHR10984:SF30">
    <property type="entry name" value="ENDOPLASMIC RETICULUM-GOLGI INTERMEDIATE COMPARTMENT PROTEIN 2"/>
    <property type="match status" value="1"/>
</dbReference>
<proteinExistence type="predicted"/>
<keyword evidence="3" id="KW-1185">Reference proteome</keyword>
<evidence type="ECO:0000259" key="1">
    <source>
        <dbReference type="Pfam" id="PF07970"/>
    </source>
</evidence>
<dbReference type="OrthoDB" id="5541786at2759"/>
<reference evidence="2 3" key="1">
    <citation type="submission" date="2017-03" db="EMBL/GenBank/DDBJ databases">
        <title>Genome Survey of Euroglyphus maynei.</title>
        <authorList>
            <person name="Arlian L.G."/>
            <person name="Morgan M.S."/>
            <person name="Rider S.D."/>
        </authorList>
    </citation>
    <scope>NUCLEOTIDE SEQUENCE [LARGE SCALE GENOMIC DNA]</scope>
    <source>
        <strain evidence="2">Arlian Lab</strain>
        <tissue evidence="2">Whole body</tissue>
    </source>
</reference>
<gene>
    <name evidence="2" type="ORF">BLA29_005603</name>
</gene>
<dbReference type="AlphaFoldDB" id="A0A1Y3BNX3"/>
<evidence type="ECO:0000313" key="2">
    <source>
        <dbReference type="EMBL" id="OTF81724.1"/>
    </source>
</evidence>
<protein>
    <submittedName>
        <fullName evidence="2">ERGIC-like protein</fullName>
    </submittedName>
</protein>
<dbReference type="GO" id="GO:0005783">
    <property type="term" value="C:endoplasmic reticulum"/>
    <property type="evidence" value="ECO:0007669"/>
    <property type="project" value="TreeGrafter"/>
</dbReference>
<dbReference type="EMBL" id="MUJZ01012092">
    <property type="protein sequence ID" value="OTF81724.1"/>
    <property type="molecule type" value="Genomic_DNA"/>
</dbReference>
<organism evidence="2 3">
    <name type="scientific">Euroglyphus maynei</name>
    <name type="common">Mayne's house dust mite</name>
    <dbReference type="NCBI Taxonomy" id="6958"/>
    <lineage>
        <taxon>Eukaryota</taxon>
        <taxon>Metazoa</taxon>
        <taxon>Ecdysozoa</taxon>
        <taxon>Arthropoda</taxon>
        <taxon>Chelicerata</taxon>
        <taxon>Arachnida</taxon>
        <taxon>Acari</taxon>
        <taxon>Acariformes</taxon>
        <taxon>Sarcoptiformes</taxon>
        <taxon>Astigmata</taxon>
        <taxon>Psoroptidia</taxon>
        <taxon>Analgoidea</taxon>
        <taxon>Pyroglyphidae</taxon>
        <taxon>Pyroglyphinae</taxon>
        <taxon>Euroglyphus</taxon>
    </lineage>
</organism>
<dbReference type="Pfam" id="PF07970">
    <property type="entry name" value="COPIIcoated_ERV"/>
    <property type="match status" value="2"/>
</dbReference>
<dbReference type="GO" id="GO:0006890">
    <property type="term" value="P:retrograde vesicle-mediated transport, Golgi to endoplasmic reticulum"/>
    <property type="evidence" value="ECO:0007669"/>
    <property type="project" value="TreeGrafter"/>
</dbReference>
<dbReference type="InterPro" id="IPR012936">
    <property type="entry name" value="Erv_C"/>
</dbReference>
<feature type="domain" description="Endoplasmic reticulum vesicle transporter C-terminal" evidence="1">
    <location>
        <begin position="129"/>
        <end position="217"/>
    </location>
</feature>
<dbReference type="PANTHER" id="PTHR10984">
    <property type="entry name" value="ENDOPLASMIC RETICULUM-GOLGI INTERMEDIATE COMPARTMENT PROTEIN"/>
    <property type="match status" value="1"/>
</dbReference>
<evidence type="ECO:0000313" key="3">
    <source>
        <dbReference type="Proteomes" id="UP000194236"/>
    </source>
</evidence>
<dbReference type="GO" id="GO:0006888">
    <property type="term" value="P:endoplasmic reticulum to Golgi vesicle-mediated transport"/>
    <property type="evidence" value="ECO:0007669"/>
    <property type="project" value="TreeGrafter"/>
</dbReference>
<sequence>MYNYGHLKESGTNFQLTDTELKQWNELKKLSQFIRDEHHNIHRMIWKPYTRSSSYNDEKTNDDDINNNNNNNQFPLFRFRKESNDENFDSCRLYGTLIVNKVSGNFHIAAGKYLPLPIGHAHLSLIDYEKYYHLYQYYLKVVLTNVNTFSYNGETYQYSVTERDLIVNHEMGLHGVPGIYFKYEIEGLKIDVIENSIPIWKFLVRLCAIIGGIFELSIMFNQLITNWIDLIDSKYRKYEVINFH</sequence>
<comment type="caution">
    <text evidence="2">The sequence shown here is derived from an EMBL/GenBank/DDBJ whole genome shotgun (WGS) entry which is preliminary data.</text>
</comment>
<feature type="domain" description="Endoplasmic reticulum vesicle transporter C-terminal" evidence="1">
    <location>
        <begin position="79"/>
        <end position="122"/>
    </location>
</feature>
<dbReference type="GO" id="GO:0030134">
    <property type="term" value="C:COPII-coated ER to Golgi transport vesicle"/>
    <property type="evidence" value="ECO:0007669"/>
    <property type="project" value="TreeGrafter"/>
</dbReference>
<accession>A0A1Y3BNX3</accession>
<dbReference type="GO" id="GO:0016020">
    <property type="term" value="C:membrane"/>
    <property type="evidence" value="ECO:0007669"/>
    <property type="project" value="TreeGrafter"/>
</dbReference>
<dbReference type="InterPro" id="IPR045888">
    <property type="entry name" value="Erv"/>
</dbReference>